<organism evidence="13 14">
    <name type="scientific">Galendromus occidentalis</name>
    <name type="common">western predatory mite</name>
    <dbReference type="NCBI Taxonomy" id="34638"/>
    <lineage>
        <taxon>Eukaryota</taxon>
        <taxon>Metazoa</taxon>
        <taxon>Ecdysozoa</taxon>
        <taxon>Arthropoda</taxon>
        <taxon>Chelicerata</taxon>
        <taxon>Arachnida</taxon>
        <taxon>Acari</taxon>
        <taxon>Parasitiformes</taxon>
        <taxon>Mesostigmata</taxon>
        <taxon>Gamasina</taxon>
        <taxon>Phytoseioidea</taxon>
        <taxon>Phytoseiidae</taxon>
        <taxon>Typhlodrominae</taxon>
        <taxon>Galendromus</taxon>
    </lineage>
</organism>
<evidence type="ECO:0000256" key="1">
    <source>
        <dbReference type="ARBA" id="ARBA00004123"/>
    </source>
</evidence>
<proteinExistence type="predicted"/>
<dbReference type="CDD" id="cd11394">
    <property type="entry name" value="bHLHzip_SREBP"/>
    <property type="match status" value="1"/>
</dbReference>
<evidence type="ECO:0000313" key="14">
    <source>
        <dbReference type="RefSeq" id="XP_003743416.1"/>
    </source>
</evidence>
<feature type="region of interest" description="Disordered" evidence="11">
    <location>
        <begin position="52"/>
        <end position="82"/>
    </location>
</feature>
<dbReference type="SUPFAM" id="SSF47459">
    <property type="entry name" value="HLH, helix-loop-helix DNA-binding domain"/>
    <property type="match status" value="1"/>
</dbReference>
<dbReference type="GO" id="GO:0000978">
    <property type="term" value="F:RNA polymerase II cis-regulatory region sequence-specific DNA binding"/>
    <property type="evidence" value="ECO:0007669"/>
    <property type="project" value="TreeGrafter"/>
</dbReference>
<keyword evidence="13" id="KW-1185">Reference proteome</keyword>
<protein>
    <submittedName>
        <fullName evidence="14">Sterol regulatory element-binding protein 1</fullName>
    </submittedName>
</protein>
<keyword evidence="4" id="KW-0256">Endoplasmic reticulum</keyword>
<feature type="compositionally biased region" description="Low complexity" evidence="11">
    <location>
        <begin position="62"/>
        <end position="73"/>
    </location>
</feature>
<dbReference type="AlphaFoldDB" id="A0AAJ6QTF9"/>
<evidence type="ECO:0000256" key="4">
    <source>
        <dbReference type="ARBA" id="ARBA00022824"/>
    </source>
</evidence>
<dbReference type="Gene3D" id="4.10.280.10">
    <property type="entry name" value="Helix-loop-helix DNA-binding domain"/>
    <property type="match status" value="1"/>
</dbReference>
<dbReference type="PANTHER" id="PTHR46062">
    <property type="entry name" value="STEROL REGULATORY ELEMENT-BINDING PROTEIN"/>
    <property type="match status" value="1"/>
</dbReference>
<comment type="subcellular location">
    <subcellularLocation>
        <location evidence="2">Endoplasmic reticulum membrane</location>
        <topology evidence="2">Multi-pass membrane protein</topology>
    </subcellularLocation>
    <subcellularLocation>
        <location evidence="1">Nucleus</location>
    </subcellularLocation>
</comment>
<dbReference type="SMART" id="SM00353">
    <property type="entry name" value="HLH"/>
    <property type="match status" value="1"/>
</dbReference>
<reference evidence="14" key="1">
    <citation type="submission" date="2025-08" db="UniProtKB">
        <authorList>
            <consortium name="RefSeq"/>
        </authorList>
    </citation>
    <scope>IDENTIFICATION</scope>
</reference>
<sequence>MESQWPLHEDQSVQDVNVLDDLDLLSEFNSDLLNDPVILNGIKDEDFNFDIDPLPPDPAPPVVAASPTTATATPTPPTSVHPQPVLSAQNSVVRNLVSQPAPTRILPPVKQVQVSVPNVANNGNQFVPQFVNQTVVQHNQIPTAGSSVIPQQKVVLHHIPHFGGVPHNIVVNANQKPLSVTDLLRINPEQKVQLVLKGGEIGSNSTPNVLNIPLVLDTESNVSLSIDHSPPPERKNSHNAIERRYRSSINDKIVELKDIVAGTEAKLNKSAVLRRAIDYIRYIQNVNTKLKKENAALRTALQQIGQPTPHVDLSNVAATPPPSDPSLVDSGSEPPSPPSPTSLSYNTSGMRDMTRVALCLFGLCIFALNPTDIMLKSASSVSDQWKGGRAILSEEDDSPWIGVLFTPYVIWSINFFLLLLCLGDVILFGDPVMSIEQQKKFWQFKKQAHFDLAHHNYEAAYNNFEMCLETLIGAPTAVPRSIFQTWSCLVWQILRQIMHRIYIGKFLFKLSRKRYAKQLENSVNHLSETYHNLHQLHFVLNKRSNCLGLCYALAAVNYAELGSQSTEHLTDTFLTCSLRLIKCLLSRFHFLARFMIYRGQQCAPGGYDHQWIFKPEGYNFVTRHLSLNSRPRTFTNSLQLKMVEPLDLVAQQYRWFLLKKAIECLAPQASANCKQGRREATDRCLSFLSELDRCRQRRSFVFGYNWDSNCIEDTSTWWKEIVKAAVMLERDQSKDINVAVIEHMPAELSESEAHPLARTLLACFQARRRYIDATSKDIEAIRQELDSCSRLLKECLSWIEIQQGNQQDMDSVYICLMTAAEWVFNTRRELWEETQIVELKSFCQDFRLLSSILRYFGDSAMTKLRFYDAVERLVGGGNPVETHRIFESCIRRRRNKFSLICTGRMAEKVDTEDAQSLTLACKYLSSMFDSQDQRNVSLSDASQLWMQLGNQGMAMKCQKLMHLTGSVFASF</sequence>
<feature type="domain" description="BHLH" evidence="12">
    <location>
        <begin position="233"/>
        <end position="283"/>
    </location>
</feature>
<name>A0AAJ6QTF9_9ACAR</name>
<evidence type="ECO:0000256" key="8">
    <source>
        <dbReference type="ARBA" id="ARBA00023136"/>
    </source>
</evidence>
<gene>
    <name evidence="14" type="primary">LOC100903126</name>
</gene>
<keyword evidence="6" id="KW-0805">Transcription regulation</keyword>
<feature type="region of interest" description="Disordered" evidence="11">
    <location>
        <begin position="308"/>
        <end position="346"/>
    </location>
</feature>
<dbReference type="GO" id="GO:0046983">
    <property type="term" value="F:protein dimerization activity"/>
    <property type="evidence" value="ECO:0007669"/>
    <property type="project" value="InterPro"/>
</dbReference>
<keyword evidence="8" id="KW-0472">Membrane</keyword>
<evidence type="ECO:0000256" key="9">
    <source>
        <dbReference type="ARBA" id="ARBA00023163"/>
    </source>
</evidence>
<keyword evidence="5" id="KW-1133">Transmembrane helix</keyword>
<accession>A0AAJ6QTF9</accession>
<dbReference type="CTD" id="40155"/>
<evidence type="ECO:0000313" key="13">
    <source>
        <dbReference type="Proteomes" id="UP000694867"/>
    </source>
</evidence>
<evidence type="ECO:0000259" key="12">
    <source>
        <dbReference type="PROSITE" id="PS50888"/>
    </source>
</evidence>
<evidence type="ECO:0000256" key="3">
    <source>
        <dbReference type="ARBA" id="ARBA00022692"/>
    </source>
</evidence>
<dbReference type="Proteomes" id="UP000694867">
    <property type="component" value="Unplaced"/>
</dbReference>
<keyword evidence="7" id="KW-0238">DNA-binding</keyword>
<evidence type="ECO:0000256" key="10">
    <source>
        <dbReference type="ARBA" id="ARBA00023242"/>
    </source>
</evidence>
<dbReference type="GO" id="GO:0005634">
    <property type="term" value="C:nucleus"/>
    <property type="evidence" value="ECO:0007669"/>
    <property type="project" value="UniProtKB-SubCell"/>
</dbReference>
<evidence type="ECO:0000256" key="2">
    <source>
        <dbReference type="ARBA" id="ARBA00004477"/>
    </source>
</evidence>
<keyword evidence="9" id="KW-0804">Transcription</keyword>
<evidence type="ECO:0000256" key="7">
    <source>
        <dbReference type="ARBA" id="ARBA00023125"/>
    </source>
</evidence>
<dbReference type="PANTHER" id="PTHR46062:SF1">
    <property type="entry name" value="LP12374P"/>
    <property type="match status" value="1"/>
</dbReference>
<dbReference type="KEGG" id="goe:100903126"/>
<evidence type="ECO:0000256" key="11">
    <source>
        <dbReference type="SAM" id="MobiDB-lite"/>
    </source>
</evidence>
<dbReference type="InterPro" id="IPR036638">
    <property type="entry name" value="HLH_DNA-bd_sf"/>
</dbReference>
<dbReference type="InterPro" id="IPR011598">
    <property type="entry name" value="bHLH_dom"/>
</dbReference>
<dbReference type="PROSITE" id="PS50888">
    <property type="entry name" value="BHLH"/>
    <property type="match status" value="1"/>
</dbReference>
<evidence type="ECO:0000256" key="5">
    <source>
        <dbReference type="ARBA" id="ARBA00022989"/>
    </source>
</evidence>
<keyword evidence="3" id="KW-0812">Transmembrane</keyword>
<keyword evidence="10" id="KW-0539">Nucleus</keyword>
<evidence type="ECO:0000256" key="6">
    <source>
        <dbReference type="ARBA" id="ARBA00023015"/>
    </source>
</evidence>
<dbReference type="RefSeq" id="XP_003743416.1">
    <property type="nucleotide sequence ID" value="XM_003743368.2"/>
</dbReference>
<dbReference type="GO" id="GO:0000981">
    <property type="term" value="F:DNA-binding transcription factor activity, RNA polymerase II-specific"/>
    <property type="evidence" value="ECO:0007669"/>
    <property type="project" value="TreeGrafter"/>
</dbReference>
<dbReference type="GeneID" id="100903126"/>
<dbReference type="GO" id="GO:0005789">
    <property type="term" value="C:endoplasmic reticulum membrane"/>
    <property type="evidence" value="ECO:0007669"/>
    <property type="project" value="UniProtKB-SubCell"/>
</dbReference>
<dbReference type="Pfam" id="PF00010">
    <property type="entry name" value="HLH"/>
    <property type="match status" value="1"/>
</dbReference>